<evidence type="ECO:0000313" key="2">
    <source>
        <dbReference type="Proteomes" id="UP000789508"/>
    </source>
</evidence>
<evidence type="ECO:0000313" key="1">
    <source>
        <dbReference type="EMBL" id="CAG8765639.1"/>
    </source>
</evidence>
<feature type="non-terminal residue" evidence="1">
    <location>
        <position position="1"/>
    </location>
</feature>
<dbReference type="EMBL" id="CAJVPS010049088">
    <property type="protein sequence ID" value="CAG8765639.1"/>
    <property type="molecule type" value="Genomic_DNA"/>
</dbReference>
<proteinExistence type="predicted"/>
<comment type="caution">
    <text evidence="1">The sequence shown here is derived from an EMBL/GenBank/DDBJ whole genome shotgun (WGS) entry which is preliminary data.</text>
</comment>
<keyword evidence="2" id="KW-1185">Reference proteome</keyword>
<accession>A0A9N9NXF8</accession>
<reference evidence="1" key="1">
    <citation type="submission" date="2021-06" db="EMBL/GenBank/DDBJ databases">
        <authorList>
            <person name="Kallberg Y."/>
            <person name="Tangrot J."/>
            <person name="Rosling A."/>
        </authorList>
    </citation>
    <scope>NUCLEOTIDE SEQUENCE</scope>
    <source>
        <strain evidence="1">FL130A</strain>
    </source>
</reference>
<protein>
    <submittedName>
        <fullName evidence="1">6448_t:CDS:1</fullName>
    </submittedName>
</protein>
<gene>
    <name evidence="1" type="ORF">ALEPTO_LOCUS13854</name>
</gene>
<organism evidence="1 2">
    <name type="scientific">Ambispora leptoticha</name>
    <dbReference type="NCBI Taxonomy" id="144679"/>
    <lineage>
        <taxon>Eukaryota</taxon>
        <taxon>Fungi</taxon>
        <taxon>Fungi incertae sedis</taxon>
        <taxon>Mucoromycota</taxon>
        <taxon>Glomeromycotina</taxon>
        <taxon>Glomeromycetes</taxon>
        <taxon>Archaeosporales</taxon>
        <taxon>Ambisporaceae</taxon>
        <taxon>Ambispora</taxon>
    </lineage>
</organism>
<feature type="non-terminal residue" evidence="1">
    <location>
        <position position="58"/>
    </location>
</feature>
<name>A0A9N9NXF8_9GLOM</name>
<dbReference type="AlphaFoldDB" id="A0A9N9NXF8"/>
<dbReference type="Proteomes" id="UP000789508">
    <property type="component" value="Unassembled WGS sequence"/>
</dbReference>
<sequence>ELKLLVLSELKLKLRLALCEPNLHLFILDELDLCLVILGELCLRLVVFKLELELFSNA</sequence>